<dbReference type="Pfam" id="PF02190">
    <property type="entry name" value="LON_substr_bdg"/>
    <property type="match status" value="1"/>
</dbReference>
<protein>
    <recommendedName>
        <fullName evidence="7">Lon N-terminal domain-containing protein</fullName>
    </recommendedName>
</protein>
<dbReference type="InterPro" id="IPR027065">
    <property type="entry name" value="Lon_Prtase"/>
</dbReference>
<dbReference type="AlphaFoldDB" id="A0A382DDS9"/>
<dbReference type="EMBL" id="UINC01038791">
    <property type="protein sequence ID" value="SVB36299.1"/>
    <property type="molecule type" value="Genomic_DNA"/>
</dbReference>
<dbReference type="SUPFAM" id="SSF88697">
    <property type="entry name" value="PUA domain-like"/>
    <property type="match status" value="1"/>
</dbReference>
<feature type="coiled-coil region" evidence="6">
    <location>
        <begin position="250"/>
        <end position="280"/>
    </location>
</feature>
<evidence type="ECO:0000259" key="7">
    <source>
        <dbReference type="PROSITE" id="PS51787"/>
    </source>
</evidence>
<dbReference type="InterPro" id="IPR046336">
    <property type="entry name" value="Lon_prtase_N_sf"/>
</dbReference>
<feature type="non-terminal residue" evidence="8">
    <location>
        <position position="343"/>
    </location>
</feature>
<accession>A0A382DDS9</accession>
<reference evidence="8" key="1">
    <citation type="submission" date="2018-05" db="EMBL/GenBank/DDBJ databases">
        <authorList>
            <person name="Lanie J.A."/>
            <person name="Ng W.-L."/>
            <person name="Kazmierczak K.M."/>
            <person name="Andrzejewski T.M."/>
            <person name="Davidsen T.M."/>
            <person name="Wayne K.J."/>
            <person name="Tettelin H."/>
            <person name="Glass J.I."/>
            <person name="Rusch D."/>
            <person name="Podicherti R."/>
            <person name="Tsui H.-C.T."/>
            <person name="Winkler M.E."/>
        </authorList>
    </citation>
    <scope>NUCLEOTIDE SEQUENCE</scope>
</reference>
<sequence>MLEEIKNVNVPVLPLRNIVVFPSMVVPLFVGRDKSINALERVMDKDQELLFLAQKNSEIDDPVSNDLYSVGTKGKILQLLKLPDGTVKVLVEGMQRCTVEDLTITEDFISAQITPLEEKFSKTKTITALVRSTISKYEDYSKINSKISSDVLSSVKDIEDESKLADTIASQINISIKEKQELLEEVNLEKRLNSILTKLENELSVLQVEKKIRRRVKNQMEKTQKEYYLNEQMKAIQKELEDGEGGSGDIQEIEERISKIKLSKEASEKVDNELKKLKQMSPMSAEATVVRNYLEWILDIPWGKKKRIKKDLKRSQEILDEDHYGLEKVKDRITEYLAVQNRS</sequence>
<dbReference type="GO" id="GO:0004252">
    <property type="term" value="F:serine-type endopeptidase activity"/>
    <property type="evidence" value="ECO:0007669"/>
    <property type="project" value="InterPro"/>
</dbReference>
<dbReference type="GO" id="GO:0004176">
    <property type="term" value="F:ATP-dependent peptidase activity"/>
    <property type="evidence" value="ECO:0007669"/>
    <property type="project" value="InterPro"/>
</dbReference>
<keyword evidence="2" id="KW-0547">Nucleotide-binding</keyword>
<evidence type="ECO:0000256" key="6">
    <source>
        <dbReference type="SAM" id="Coils"/>
    </source>
</evidence>
<keyword evidence="3" id="KW-0378">Hydrolase</keyword>
<keyword evidence="6" id="KW-0175">Coiled coil</keyword>
<gene>
    <name evidence="8" type="ORF">METZ01_LOCUS189153</name>
</gene>
<evidence type="ECO:0000256" key="1">
    <source>
        <dbReference type="ARBA" id="ARBA00022670"/>
    </source>
</evidence>
<keyword evidence="4" id="KW-0720">Serine protease</keyword>
<feature type="coiled-coil region" evidence="6">
    <location>
        <begin position="189"/>
        <end position="226"/>
    </location>
</feature>
<keyword evidence="5" id="KW-0067">ATP-binding</keyword>
<dbReference type="SMART" id="SM00464">
    <property type="entry name" value="LON"/>
    <property type="match status" value="1"/>
</dbReference>
<proteinExistence type="predicted"/>
<dbReference type="FunFam" id="1.20.5.5270:FF:000002">
    <property type="entry name" value="Lon protease homolog"/>
    <property type="match status" value="1"/>
</dbReference>
<dbReference type="InterPro" id="IPR015947">
    <property type="entry name" value="PUA-like_sf"/>
</dbReference>
<dbReference type="Gene3D" id="2.30.130.40">
    <property type="entry name" value="LON domain-like"/>
    <property type="match status" value="1"/>
</dbReference>
<dbReference type="PANTHER" id="PTHR10046">
    <property type="entry name" value="ATP DEPENDENT LON PROTEASE FAMILY MEMBER"/>
    <property type="match status" value="1"/>
</dbReference>
<evidence type="ECO:0000256" key="5">
    <source>
        <dbReference type="ARBA" id="ARBA00022840"/>
    </source>
</evidence>
<evidence type="ECO:0000256" key="4">
    <source>
        <dbReference type="ARBA" id="ARBA00022825"/>
    </source>
</evidence>
<feature type="domain" description="Lon N-terminal" evidence="7">
    <location>
        <begin position="10"/>
        <end position="203"/>
    </location>
</feature>
<dbReference type="Gene3D" id="1.20.5.5270">
    <property type="match status" value="1"/>
</dbReference>
<evidence type="ECO:0000256" key="2">
    <source>
        <dbReference type="ARBA" id="ARBA00022741"/>
    </source>
</evidence>
<dbReference type="Gene3D" id="1.20.58.1480">
    <property type="match status" value="1"/>
</dbReference>
<organism evidence="8">
    <name type="scientific">marine metagenome</name>
    <dbReference type="NCBI Taxonomy" id="408172"/>
    <lineage>
        <taxon>unclassified sequences</taxon>
        <taxon>metagenomes</taxon>
        <taxon>ecological metagenomes</taxon>
    </lineage>
</organism>
<dbReference type="GO" id="GO:0030163">
    <property type="term" value="P:protein catabolic process"/>
    <property type="evidence" value="ECO:0007669"/>
    <property type="project" value="InterPro"/>
</dbReference>
<dbReference type="GO" id="GO:0006508">
    <property type="term" value="P:proteolysis"/>
    <property type="evidence" value="ECO:0007669"/>
    <property type="project" value="UniProtKB-KW"/>
</dbReference>
<keyword evidence="1" id="KW-0645">Protease</keyword>
<dbReference type="PROSITE" id="PS51787">
    <property type="entry name" value="LON_N"/>
    <property type="match status" value="1"/>
</dbReference>
<dbReference type="InterPro" id="IPR003111">
    <property type="entry name" value="Lon_prtase_N"/>
</dbReference>
<evidence type="ECO:0000256" key="3">
    <source>
        <dbReference type="ARBA" id="ARBA00022801"/>
    </source>
</evidence>
<evidence type="ECO:0000313" key="8">
    <source>
        <dbReference type="EMBL" id="SVB36299.1"/>
    </source>
</evidence>
<dbReference type="GO" id="GO:0005524">
    <property type="term" value="F:ATP binding"/>
    <property type="evidence" value="ECO:0007669"/>
    <property type="project" value="UniProtKB-KW"/>
</dbReference>
<name>A0A382DDS9_9ZZZZ</name>